<evidence type="ECO:0000313" key="3">
    <source>
        <dbReference type="EMBL" id="CAC5390071.1"/>
    </source>
</evidence>
<proteinExistence type="predicted"/>
<keyword evidence="1" id="KW-0863">Zinc-finger</keyword>
<evidence type="ECO:0000313" key="4">
    <source>
        <dbReference type="Proteomes" id="UP000507470"/>
    </source>
</evidence>
<gene>
    <name evidence="3" type="ORF">MCOR_25192</name>
</gene>
<dbReference type="InterPro" id="IPR007527">
    <property type="entry name" value="Znf_SWIM"/>
</dbReference>
<dbReference type="InterPro" id="IPR003034">
    <property type="entry name" value="SAP_dom"/>
</dbReference>
<dbReference type="AlphaFoldDB" id="A0A6J8C3H2"/>
<dbReference type="OrthoDB" id="6150801at2759"/>
<keyword evidence="4" id="KW-1185">Reference proteome</keyword>
<dbReference type="PROSITE" id="PS50966">
    <property type="entry name" value="ZF_SWIM"/>
    <property type="match status" value="1"/>
</dbReference>
<dbReference type="Gene3D" id="1.10.720.30">
    <property type="entry name" value="SAP domain"/>
    <property type="match status" value="1"/>
</dbReference>
<keyword evidence="1" id="KW-0479">Metal-binding</keyword>
<dbReference type="InterPro" id="IPR036361">
    <property type="entry name" value="SAP_dom_sf"/>
</dbReference>
<name>A0A6J8C3H2_MYTCO</name>
<dbReference type="SMART" id="SM00513">
    <property type="entry name" value="SAP"/>
    <property type="match status" value="1"/>
</dbReference>
<feature type="domain" description="SWIM-type" evidence="2">
    <location>
        <begin position="132"/>
        <end position="172"/>
    </location>
</feature>
<dbReference type="Pfam" id="PF02037">
    <property type="entry name" value="SAP"/>
    <property type="match status" value="1"/>
</dbReference>
<accession>A0A6J8C3H2</accession>
<sequence length="300" mass="34366">MSNYGSWSLPQLKEELRKRKTRIPGRKHELIERLEAYDKNKDFGNQDEVGEGYSMTLPDSFLYKDVNSGNEFVDFKMETIEVYLKPTEKALDSDAKNLYREKFLKYIRLAKYDNTFFVKSESRAQMKRTVSYKIDVAIDENGSLDECQCECAVGMGPNAHCKHVCCLLLALQNFSSSGEILSEETCTQRLQTCKPYKGSPIKANSLPLTNKKGSEVQFDPRPAKYRNCANYNDFFRNVCLNRRGVSKFPISQLYPPANVYAVASDHDYLEGHPEDRWLKDANISHISENRIKCIESLTAG</sequence>
<dbReference type="SUPFAM" id="SSF68906">
    <property type="entry name" value="SAP domain"/>
    <property type="match status" value="1"/>
</dbReference>
<dbReference type="EMBL" id="CACVKT020004442">
    <property type="protein sequence ID" value="CAC5390071.1"/>
    <property type="molecule type" value="Genomic_DNA"/>
</dbReference>
<reference evidence="3 4" key="1">
    <citation type="submission" date="2020-06" db="EMBL/GenBank/DDBJ databases">
        <authorList>
            <person name="Li R."/>
            <person name="Bekaert M."/>
        </authorList>
    </citation>
    <scope>NUCLEOTIDE SEQUENCE [LARGE SCALE GENOMIC DNA]</scope>
    <source>
        <strain evidence="4">wild</strain>
    </source>
</reference>
<evidence type="ECO:0000259" key="2">
    <source>
        <dbReference type="PROSITE" id="PS50966"/>
    </source>
</evidence>
<evidence type="ECO:0000256" key="1">
    <source>
        <dbReference type="PROSITE-ProRule" id="PRU00325"/>
    </source>
</evidence>
<keyword evidence="1" id="KW-0862">Zinc</keyword>
<dbReference type="GO" id="GO:0008270">
    <property type="term" value="F:zinc ion binding"/>
    <property type="evidence" value="ECO:0007669"/>
    <property type="project" value="UniProtKB-KW"/>
</dbReference>
<dbReference type="Proteomes" id="UP000507470">
    <property type="component" value="Unassembled WGS sequence"/>
</dbReference>
<organism evidence="3 4">
    <name type="scientific">Mytilus coruscus</name>
    <name type="common">Sea mussel</name>
    <dbReference type="NCBI Taxonomy" id="42192"/>
    <lineage>
        <taxon>Eukaryota</taxon>
        <taxon>Metazoa</taxon>
        <taxon>Spiralia</taxon>
        <taxon>Lophotrochozoa</taxon>
        <taxon>Mollusca</taxon>
        <taxon>Bivalvia</taxon>
        <taxon>Autobranchia</taxon>
        <taxon>Pteriomorphia</taxon>
        <taxon>Mytilida</taxon>
        <taxon>Mytiloidea</taxon>
        <taxon>Mytilidae</taxon>
        <taxon>Mytilinae</taxon>
        <taxon>Mytilus</taxon>
    </lineage>
</organism>
<protein>
    <recommendedName>
        <fullName evidence="2">SWIM-type domain-containing protein</fullName>
    </recommendedName>
</protein>